<dbReference type="PANTHER" id="PTHR46320:SF1">
    <property type="entry name" value="GLYCEROPHOSPHODIESTER PHOSPHODIESTERASE 1"/>
    <property type="match status" value="1"/>
</dbReference>
<evidence type="ECO:0000313" key="3">
    <source>
        <dbReference type="EMBL" id="QGA27892.1"/>
    </source>
</evidence>
<dbReference type="PANTHER" id="PTHR46320">
    <property type="entry name" value="GLYCEROPHOSPHODIESTER PHOSPHODIESTERASE 1"/>
    <property type="match status" value="1"/>
</dbReference>
<dbReference type="EMBL" id="CP045652">
    <property type="protein sequence ID" value="QGA27892.1"/>
    <property type="molecule type" value="Genomic_DNA"/>
</dbReference>
<proteinExistence type="predicted"/>
<accession>A0A5Q0QIV0</accession>
<dbReference type="Gene3D" id="3.20.20.190">
    <property type="entry name" value="Phosphatidylinositol (PI) phosphodiesterase"/>
    <property type="match status" value="1"/>
</dbReference>
<organism evidence="3 4">
    <name type="scientific">Sphingobacterium zhuxiongii</name>
    <dbReference type="NCBI Taxonomy" id="2662364"/>
    <lineage>
        <taxon>Bacteria</taxon>
        <taxon>Pseudomonadati</taxon>
        <taxon>Bacteroidota</taxon>
        <taxon>Sphingobacteriia</taxon>
        <taxon>Sphingobacteriales</taxon>
        <taxon>Sphingobacteriaceae</taxon>
        <taxon>Sphingobacterium</taxon>
    </lineage>
</organism>
<keyword evidence="4" id="KW-1185">Reference proteome</keyword>
<dbReference type="GO" id="GO:0006580">
    <property type="term" value="P:ethanolamine metabolic process"/>
    <property type="evidence" value="ECO:0007669"/>
    <property type="project" value="TreeGrafter"/>
</dbReference>
<gene>
    <name evidence="3" type="ORF">GFH32_16865</name>
</gene>
<dbReference type="SUPFAM" id="SSF51695">
    <property type="entry name" value="PLC-like phosphodiesterases"/>
    <property type="match status" value="1"/>
</dbReference>
<dbReference type="Pfam" id="PF03009">
    <property type="entry name" value="GDPD"/>
    <property type="match status" value="1"/>
</dbReference>
<sequence length="363" mass="41253">MNRILLKLLFVLLLLSNSFQITAQDLPYLVAHRGAWFDYDIPENTVAAVEMAKRYGYQSIECDVQYTSDGVMVIMHDKTINRTMRNAIDYSEISTPIEVSKITYKELREKYVIQSSKESLRLPIPTLEELLLACKKQKIVPMLHSAVFESYEMAQKIMGDNWICFNSDTQLAQAARKISDCLILVDLGRDTTGTIERLQSIGGRCGVSTMRKELLTASFCKKLRAHGYEIQSSIFKSPFESQAVSNGISILLTDFSLTGTKLKARKKWSTNDFGKSKGRFLLASGEELIKEGSEAEYGGLLLRIKLKGSLEVEINNERIYPIIRDKENVVFVSVRYQKSKPKVRIVAKEDTDIIELETEIYEL</sequence>
<dbReference type="GO" id="GO:0006644">
    <property type="term" value="P:phospholipid metabolic process"/>
    <property type="evidence" value="ECO:0007669"/>
    <property type="project" value="TreeGrafter"/>
</dbReference>
<protein>
    <recommendedName>
        <fullName evidence="2">GP-PDE domain-containing protein</fullName>
    </recommendedName>
</protein>
<keyword evidence="1" id="KW-0732">Signal</keyword>
<dbReference type="InterPro" id="IPR017946">
    <property type="entry name" value="PLC-like_Pdiesterase_TIM-brl"/>
</dbReference>
<dbReference type="GO" id="GO:0008889">
    <property type="term" value="F:glycerophosphodiester phosphodiesterase activity"/>
    <property type="evidence" value="ECO:0007669"/>
    <property type="project" value="TreeGrafter"/>
</dbReference>
<name>A0A5Q0QIV0_9SPHI</name>
<dbReference type="Proteomes" id="UP000326921">
    <property type="component" value="Chromosome"/>
</dbReference>
<evidence type="ECO:0000256" key="1">
    <source>
        <dbReference type="SAM" id="SignalP"/>
    </source>
</evidence>
<dbReference type="PROSITE" id="PS51704">
    <property type="entry name" value="GP_PDE"/>
    <property type="match status" value="1"/>
</dbReference>
<evidence type="ECO:0000313" key="4">
    <source>
        <dbReference type="Proteomes" id="UP000326921"/>
    </source>
</evidence>
<dbReference type="RefSeq" id="WP_153512719.1">
    <property type="nucleotide sequence ID" value="NZ_CP045652.1"/>
</dbReference>
<feature type="signal peptide" evidence="1">
    <location>
        <begin position="1"/>
        <end position="23"/>
    </location>
</feature>
<evidence type="ECO:0000259" key="2">
    <source>
        <dbReference type="PROSITE" id="PS51704"/>
    </source>
</evidence>
<dbReference type="KEGG" id="sphe:GFH32_16865"/>
<reference evidence="3 4" key="1">
    <citation type="submission" date="2019-10" db="EMBL/GenBank/DDBJ databases">
        <authorList>
            <person name="Dong K."/>
        </authorList>
    </citation>
    <scope>NUCLEOTIDE SEQUENCE [LARGE SCALE GENOMIC DNA]</scope>
    <source>
        <strain evidence="4">dk4302</strain>
    </source>
</reference>
<dbReference type="InterPro" id="IPR030395">
    <property type="entry name" value="GP_PDE_dom"/>
</dbReference>
<dbReference type="GO" id="GO:0005886">
    <property type="term" value="C:plasma membrane"/>
    <property type="evidence" value="ECO:0007669"/>
    <property type="project" value="TreeGrafter"/>
</dbReference>
<dbReference type="AlphaFoldDB" id="A0A5Q0QIV0"/>
<feature type="chain" id="PRO_5024928017" description="GP-PDE domain-containing protein" evidence="1">
    <location>
        <begin position="24"/>
        <end position="363"/>
    </location>
</feature>
<feature type="domain" description="GP-PDE" evidence="2">
    <location>
        <begin position="27"/>
        <end position="263"/>
    </location>
</feature>
<dbReference type="GO" id="GO:0070291">
    <property type="term" value="P:N-acylethanolamine metabolic process"/>
    <property type="evidence" value="ECO:0007669"/>
    <property type="project" value="TreeGrafter"/>
</dbReference>